<dbReference type="EMBL" id="LKPO01000021">
    <property type="protein sequence ID" value="OLF90225.1"/>
    <property type="molecule type" value="Genomic_DNA"/>
</dbReference>
<accession>A0A6I7UHB7</accession>
<dbReference type="EMBL" id="NILF01000007">
    <property type="protein sequence ID" value="TWL44669.1"/>
    <property type="molecule type" value="Genomic_DNA"/>
</dbReference>
<sequence>MIRAVQEGPGFSPGLPQLIVLNWERPFLAWLTIAFLIK</sequence>
<gene>
    <name evidence="1" type="ORF">B4121_3500</name>
    <name evidence="2" type="ORF">CHCC15381_2675</name>
</gene>
<evidence type="ECO:0000313" key="4">
    <source>
        <dbReference type="Proteomes" id="UP000429980"/>
    </source>
</evidence>
<dbReference type="Proteomes" id="UP000429980">
    <property type="component" value="Unassembled WGS sequence"/>
</dbReference>
<dbReference type="Proteomes" id="UP000185604">
    <property type="component" value="Unassembled WGS sequence"/>
</dbReference>
<protein>
    <submittedName>
        <fullName evidence="1">Uncharacterized protein</fullName>
    </submittedName>
</protein>
<reference evidence="2 4" key="2">
    <citation type="submission" date="2019-06" db="EMBL/GenBank/DDBJ databases">
        <title>Genome sequence analysis of &gt;100 Bacillus licheniformis strains suggests intrinsic resistance to this species.</title>
        <authorList>
            <person name="Wels M."/>
            <person name="Siezen R.J."/>
            <person name="Johansen E."/>
            <person name="Stuer-Lauridsen B."/>
            <person name="Bjerre K."/>
            <person name="Nielsen B.K.K."/>
        </authorList>
    </citation>
    <scope>NUCLEOTIDE SEQUENCE [LARGE SCALE GENOMIC DNA]</scope>
    <source>
        <strain evidence="2 4">BAC-15381</strain>
    </source>
</reference>
<name>A0A6I7UHB7_9BACI</name>
<keyword evidence="4" id="KW-1185">Reference proteome</keyword>
<evidence type="ECO:0000313" key="2">
    <source>
        <dbReference type="EMBL" id="TWL44669.1"/>
    </source>
</evidence>
<evidence type="ECO:0000313" key="1">
    <source>
        <dbReference type="EMBL" id="OLF90225.1"/>
    </source>
</evidence>
<reference evidence="1 3" key="1">
    <citation type="journal article" date="2016" name="Front. Microbiol.">
        <title>High-Level Heat Resistance of Spores of Bacillus amyloliquefaciens and Bacillus licheniformis Results from the Presence of a spoVA Operon in a Tn1546 Transposon.</title>
        <authorList>
            <person name="Berendsen E.M."/>
            <person name="Koning R.A."/>
            <person name="Boekhorst J."/>
            <person name="de Jong A."/>
            <person name="Kuipers O.P."/>
            <person name="Wells-Bennik M.H."/>
        </authorList>
    </citation>
    <scope>NUCLEOTIDE SEQUENCE [LARGE SCALE GENOMIC DNA]</scope>
    <source>
        <strain evidence="1 3">B4121</strain>
    </source>
</reference>
<comment type="caution">
    <text evidence="1">The sequence shown here is derived from an EMBL/GenBank/DDBJ whole genome shotgun (WGS) entry which is preliminary data.</text>
</comment>
<proteinExistence type="predicted"/>
<evidence type="ECO:0000313" key="3">
    <source>
        <dbReference type="Proteomes" id="UP000185604"/>
    </source>
</evidence>
<organism evidence="1 3">
    <name type="scientific">Bacillus paralicheniformis</name>
    <dbReference type="NCBI Taxonomy" id="1648923"/>
    <lineage>
        <taxon>Bacteria</taxon>
        <taxon>Bacillati</taxon>
        <taxon>Bacillota</taxon>
        <taxon>Bacilli</taxon>
        <taxon>Bacillales</taxon>
        <taxon>Bacillaceae</taxon>
        <taxon>Bacillus</taxon>
    </lineage>
</organism>
<dbReference type="AlphaFoldDB" id="A0A6I7UHB7"/>